<evidence type="ECO:0000256" key="1">
    <source>
        <dbReference type="SAM" id="MobiDB-lite"/>
    </source>
</evidence>
<protein>
    <submittedName>
        <fullName evidence="2">Uncharacterized protein</fullName>
    </submittedName>
</protein>
<feature type="compositionally biased region" description="Basic residues" evidence="1">
    <location>
        <begin position="38"/>
        <end position="48"/>
    </location>
</feature>
<feature type="compositionally biased region" description="Polar residues" evidence="1">
    <location>
        <begin position="120"/>
        <end position="134"/>
    </location>
</feature>
<organism evidence="2 3">
    <name type="scientific">Blepharisma stoltei</name>
    <dbReference type="NCBI Taxonomy" id="1481888"/>
    <lineage>
        <taxon>Eukaryota</taxon>
        <taxon>Sar</taxon>
        <taxon>Alveolata</taxon>
        <taxon>Ciliophora</taxon>
        <taxon>Postciliodesmatophora</taxon>
        <taxon>Heterotrichea</taxon>
        <taxon>Heterotrichida</taxon>
        <taxon>Blepharismidae</taxon>
        <taxon>Blepharisma</taxon>
    </lineage>
</organism>
<feature type="compositionally biased region" description="Low complexity" evidence="1">
    <location>
        <begin position="49"/>
        <end position="66"/>
    </location>
</feature>
<proteinExistence type="predicted"/>
<evidence type="ECO:0000313" key="2">
    <source>
        <dbReference type="EMBL" id="CAG9312160.1"/>
    </source>
</evidence>
<dbReference type="EMBL" id="CAJZBQ010000005">
    <property type="protein sequence ID" value="CAG9312160.1"/>
    <property type="molecule type" value="Genomic_DNA"/>
</dbReference>
<dbReference type="AlphaFoldDB" id="A0AAU9IRM9"/>
<accession>A0AAU9IRM9</accession>
<keyword evidence="3" id="KW-1185">Reference proteome</keyword>
<feature type="compositionally biased region" description="Basic and acidic residues" evidence="1">
    <location>
        <begin position="93"/>
        <end position="104"/>
    </location>
</feature>
<feature type="compositionally biased region" description="Polar residues" evidence="1">
    <location>
        <begin position="79"/>
        <end position="92"/>
    </location>
</feature>
<feature type="compositionally biased region" description="Low complexity" evidence="1">
    <location>
        <begin position="210"/>
        <end position="226"/>
    </location>
</feature>
<feature type="region of interest" description="Disordered" evidence="1">
    <location>
        <begin position="38"/>
        <end position="150"/>
    </location>
</feature>
<comment type="caution">
    <text evidence="2">The sequence shown here is derived from an EMBL/GenBank/DDBJ whole genome shotgun (WGS) entry which is preliminary data.</text>
</comment>
<sequence>MKPISSCKLPPLGPKPLSERNLRLLNLHSASSTRYLKIRSPKTVKHTRSFSNYSSSSSSKDSTPSSFPGDTKELWFLSTHPSISTQKQNSDLESPKNDSKKDIEDLLETLGKINNHRSTKSNPEAKSRNSSVESLGSDLASETIPHIAERKDKQKYKIEFTRIDEKKEEEEASPNIIKGKNKDFLLKIEKIPKRPFGGGLTPTKIESNEKSPISPISSTSPKSPSSQKRRTIRTSSTQIFDFNKKEYEKLTIDALKDTTSFLRHIMLRNKDINKL</sequence>
<feature type="region of interest" description="Disordered" evidence="1">
    <location>
        <begin position="193"/>
        <end position="235"/>
    </location>
</feature>
<gene>
    <name evidence="2" type="ORF">BSTOLATCC_MIC5408</name>
</gene>
<evidence type="ECO:0000313" key="3">
    <source>
        <dbReference type="Proteomes" id="UP001162131"/>
    </source>
</evidence>
<dbReference type="Proteomes" id="UP001162131">
    <property type="component" value="Unassembled WGS sequence"/>
</dbReference>
<name>A0AAU9IRM9_9CILI</name>
<reference evidence="2" key="1">
    <citation type="submission" date="2021-09" db="EMBL/GenBank/DDBJ databases">
        <authorList>
            <consortium name="AG Swart"/>
            <person name="Singh M."/>
            <person name="Singh A."/>
            <person name="Seah K."/>
            <person name="Emmerich C."/>
        </authorList>
    </citation>
    <scope>NUCLEOTIDE SEQUENCE</scope>
    <source>
        <strain evidence="2">ATCC30299</strain>
    </source>
</reference>